<gene>
    <name evidence="2" type="ORF">AA314_05708</name>
    <name evidence="3" type="ORF">ATI61_101823</name>
</gene>
<keyword evidence="1" id="KW-0732">Signal</keyword>
<reference evidence="3 5" key="2">
    <citation type="submission" date="2018-08" db="EMBL/GenBank/DDBJ databases">
        <title>Genomic Encyclopedia of Archaeal and Bacterial Type Strains, Phase II (KMG-II): from individual species to whole genera.</title>
        <authorList>
            <person name="Goeker M."/>
        </authorList>
    </citation>
    <scope>NUCLEOTIDE SEQUENCE [LARGE SCALE GENOMIC DNA]</scope>
    <source>
        <strain evidence="3 5">DSM 2261</strain>
    </source>
</reference>
<evidence type="ECO:0000313" key="2">
    <source>
        <dbReference type="EMBL" id="AKJ04082.1"/>
    </source>
</evidence>
<keyword evidence="5" id="KW-1185">Reference proteome</keyword>
<proteinExistence type="predicted"/>
<sequence>MPLLRWSRSLFAVAVVLVGCKPNTSAAAMADADAATQAPSKTPAPVPTPASGAALSYLKPVGPEKCEWVRQALPSGAPTTLFTFDGACGQSVLAWSPNGKEGLVLHRPEAEGAQPRLWRVDFTTKSGKRLALVGLPVLATRGPDKPFIEQVGFDAQGRPVALVSNIYANRKLEKDKSGKRFILFENQRYPVEKSVSSPGLALAYRLEGSDWKRFETKVSTYEPETAPGINALDAAKALAPVPAPLPEGTPGQEASESAAKMLDAALPQQDKASKWMALPTPGGTLLYRGAVDYSDESFYPAAPARWEQDGKLVELAGLKAKDGDRLGFQLQDGLLIIFVLGEDSRSVHVYDTRTKKNLASVQGVESAAFWPEPPKP</sequence>
<feature type="signal peptide" evidence="1">
    <location>
        <begin position="1"/>
        <end position="27"/>
    </location>
</feature>
<dbReference type="Proteomes" id="UP000035579">
    <property type="component" value="Chromosome"/>
</dbReference>
<name>A0AAC8TFF7_9BACT</name>
<feature type="chain" id="PRO_5042104652" description="Lipoprotein" evidence="1">
    <location>
        <begin position="28"/>
        <end position="376"/>
    </location>
</feature>
<accession>A0AAC8TFF7</accession>
<dbReference type="RefSeq" id="WP_047857978.1">
    <property type="nucleotide sequence ID" value="NZ_CP011509.1"/>
</dbReference>
<evidence type="ECO:0000313" key="5">
    <source>
        <dbReference type="Proteomes" id="UP000256345"/>
    </source>
</evidence>
<dbReference type="AlphaFoldDB" id="A0AAC8TFF7"/>
<evidence type="ECO:0000256" key="1">
    <source>
        <dbReference type="SAM" id="SignalP"/>
    </source>
</evidence>
<evidence type="ECO:0008006" key="6">
    <source>
        <dbReference type="Google" id="ProtNLM"/>
    </source>
</evidence>
<evidence type="ECO:0000313" key="4">
    <source>
        <dbReference type="Proteomes" id="UP000035579"/>
    </source>
</evidence>
<reference evidence="2 4" key="1">
    <citation type="submission" date="2015-05" db="EMBL/GenBank/DDBJ databases">
        <title>Genome assembly of Archangium gephyra DSM 2261.</title>
        <authorList>
            <person name="Sharma G."/>
            <person name="Subramanian S."/>
        </authorList>
    </citation>
    <scope>NUCLEOTIDE SEQUENCE [LARGE SCALE GENOMIC DNA]</scope>
    <source>
        <strain evidence="2 4">DSM 2261</strain>
    </source>
</reference>
<dbReference type="EMBL" id="CP011509">
    <property type="protein sequence ID" value="AKJ04082.1"/>
    <property type="molecule type" value="Genomic_DNA"/>
</dbReference>
<dbReference type="PROSITE" id="PS51257">
    <property type="entry name" value="PROKAR_LIPOPROTEIN"/>
    <property type="match status" value="1"/>
</dbReference>
<protein>
    <recommendedName>
        <fullName evidence="6">Lipoprotein</fullName>
    </recommendedName>
</protein>
<dbReference type="EMBL" id="QUMU01000001">
    <property type="protein sequence ID" value="REG37836.1"/>
    <property type="molecule type" value="Genomic_DNA"/>
</dbReference>
<dbReference type="KEGG" id="age:AA314_05708"/>
<evidence type="ECO:0000313" key="3">
    <source>
        <dbReference type="EMBL" id="REG37836.1"/>
    </source>
</evidence>
<organism evidence="2 4">
    <name type="scientific">Archangium gephyra</name>
    <dbReference type="NCBI Taxonomy" id="48"/>
    <lineage>
        <taxon>Bacteria</taxon>
        <taxon>Pseudomonadati</taxon>
        <taxon>Myxococcota</taxon>
        <taxon>Myxococcia</taxon>
        <taxon>Myxococcales</taxon>
        <taxon>Cystobacterineae</taxon>
        <taxon>Archangiaceae</taxon>
        <taxon>Archangium</taxon>
    </lineage>
</organism>
<dbReference type="Proteomes" id="UP000256345">
    <property type="component" value="Unassembled WGS sequence"/>
</dbReference>